<dbReference type="PROSITE" id="PS01306">
    <property type="entry name" value="UPF0054"/>
    <property type="match status" value="1"/>
</dbReference>
<comment type="function">
    <text evidence="7">Single strand-specific metallo-endoribonuclease involved in late-stage 70S ribosome quality control and in maturation of the 3' terminus of the 16S rRNA.</text>
</comment>
<name>A0A1F6P893_9BACT</name>
<dbReference type="InterPro" id="IPR023091">
    <property type="entry name" value="MetalPrtase_cat_dom_sf_prd"/>
</dbReference>
<dbReference type="EMBL" id="MFRA01000006">
    <property type="protein sequence ID" value="OGH92372.1"/>
    <property type="molecule type" value="Genomic_DNA"/>
</dbReference>
<dbReference type="GO" id="GO:0006364">
    <property type="term" value="P:rRNA processing"/>
    <property type="evidence" value="ECO:0007669"/>
    <property type="project" value="UniProtKB-UniRule"/>
</dbReference>
<accession>A0A1F6P893</accession>
<keyword evidence="7" id="KW-0690">Ribosome biogenesis</keyword>
<proteinExistence type="inferred from homology"/>
<evidence type="ECO:0000256" key="6">
    <source>
        <dbReference type="ARBA" id="ARBA00022833"/>
    </source>
</evidence>
<gene>
    <name evidence="7" type="primary">ybeY</name>
    <name evidence="8" type="ORF">A2563_05335</name>
</gene>
<keyword evidence="2 7" id="KW-0540">Nuclease</keyword>
<dbReference type="NCBIfam" id="TIGR00043">
    <property type="entry name" value="rRNA maturation RNase YbeY"/>
    <property type="match status" value="1"/>
</dbReference>
<comment type="caution">
    <text evidence="8">The sequence shown here is derived from an EMBL/GenBank/DDBJ whole genome shotgun (WGS) entry which is preliminary data.</text>
</comment>
<dbReference type="STRING" id="1798705.A2563_05335"/>
<evidence type="ECO:0000256" key="1">
    <source>
        <dbReference type="ARBA" id="ARBA00010875"/>
    </source>
</evidence>
<evidence type="ECO:0000256" key="4">
    <source>
        <dbReference type="ARBA" id="ARBA00022759"/>
    </source>
</evidence>
<evidence type="ECO:0000256" key="2">
    <source>
        <dbReference type="ARBA" id="ARBA00022722"/>
    </source>
</evidence>
<feature type="binding site" evidence="7">
    <location>
        <position position="113"/>
    </location>
    <ligand>
        <name>Zn(2+)</name>
        <dbReference type="ChEBI" id="CHEBI:29105"/>
        <note>catalytic</note>
    </ligand>
</feature>
<comment type="subcellular location">
    <subcellularLocation>
        <location evidence="7">Cytoplasm</location>
    </subcellularLocation>
</comment>
<dbReference type="SUPFAM" id="SSF55486">
    <property type="entry name" value="Metalloproteases ('zincins'), catalytic domain"/>
    <property type="match status" value="1"/>
</dbReference>
<dbReference type="AlphaFoldDB" id="A0A1F6P893"/>
<keyword evidence="7" id="KW-0698">rRNA processing</keyword>
<dbReference type="Gene3D" id="3.40.390.30">
    <property type="entry name" value="Metalloproteases ('zincins'), catalytic domain"/>
    <property type="match status" value="1"/>
</dbReference>
<dbReference type="InterPro" id="IPR020549">
    <property type="entry name" value="YbeY_CS"/>
</dbReference>
<keyword evidence="3 7" id="KW-0479">Metal-binding</keyword>
<dbReference type="PANTHER" id="PTHR46986">
    <property type="entry name" value="ENDORIBONUCLEASE YBEY, CHLOROPLASTIC"/>
    <property type="match status" value="1"/>
</dbReference>
<reference evidence="8 9" key="1">
    <citation type="journal article" date="2016" name="Nat. Commun.">
        <title>Thousands of microbial genomes shed light on interconnected biogeochemical processes in an aquifer system.</title>
        <authorList>
            <person name="Anantharaman K."/>
            <person name="Brown C.T."/>
            <person name="Hug L.A."/>
            <person name="Sharon I."/>
            <person name="Castelle C.J."/>
            <person name="Probst A.J."/>
            <person name="Thomas B.C."/>
            <person name="Singh A."/>
            <person name="Wilkins M.J."/>
            <person name="Karaoz U."/>
            <person name="Brodie E.L."/>
            <person name="Williams K.H."/>
            <person name="Hubbard S.S."/>
            <person name="Banfield J.F."/>
        </authorList>
    </citation>
    <scope>NUCLEOTIDE SEQUENCE [LARGE SCALE GENOMIC DNA]</scope>
</reference>
<dbReference type="Proteomes" id="UP000176634">
    <property type="component" value="Unassembled WGS sequence"/>
</dbReference>
<evidence type="ECO:0000256" key="7">
    <source>
        <dbReference type="HAMAP-Rule" id="MF_00009"/>
    </source>
</evidence>
<dbReference type="PANTHER" id="PTHR46986:SF1">
    <property type="entry name" value="ENDORIBONUCLEASE YBEY, CHLOROPLASTIC"/>
    <property type="match status" value="1"/>
</dbReference>
<sequence>MLSLDFNKRVRCPWSLADIQKVFKVIHKNTKINGEVEVNIVGDKEIKDLNFRYRGLNKPTDVLSFAWKEDKIIRTNYLGQIYISYPQISRQAKELAIEAKEEFVRMLAHGFLHIIGHDHIEKKEAKVMFGIQEKIVEQYFSKK</sequence>
<evidence type="ECO:0000256" key="5">
    <source>
        <dbReference type="ARBA" id="ARBA00022801"/>
    </source>
</evidence>
<dbReference type="GO" id="GO:0005737">
    <property type="term" value="C:cytoplasm"/>
    <property type="evidence" value="ECO:0007669"/>
    <property type="project" value="UniProtKB-SubCell"/>
</dbReference>
<keyword evidence="5 7" id="KW-0378">Hydrolase</keyword>
<dbReference type="HAMAP" id="MF_00009">
    <property type="entry name" value="Endoribonucl_YbeY"/>
    <property type="match status" value="1"/>
</dbReference>
<dbReference type="InterPro" id="IPR002036">
    <property type="entry name" value="YbeY"/>
</dbReference>
<dbReference type="Pfam" id="PF02130">
    <property type="entry name" value="YbeY"/>
    <property type="match status" value="1"/>
</dbReference>
<keyword evidence="4 7" id="KW-0255">Endonuclease</keyword>
<comment type="cofactor">
    <cofactor evidence="7">
        <name>Zn(2+)</name>
        <dbReference type="ChEBI" id="CHEBI:29105"/>
    </cofactor>
    <text evidence="7">Binds 1 zinc ion.</text>
</comment>
<dbReference type="EC" id="3.1.-.-" evidence="7"/>
<evidence type="ECO:0000313" key="8">
    <source>
        <dbReference type="EMBL" id="OGH92372.1"/>
    </source>
</evidence>
<evidence type="ECO:0000256" key="3">
    <source>
        <dbReference type="ARBA" id="ARBA00022723"/>
    </source>
</evidence>
<evidence type="ECO:0000313" key="9">
    <source>
        <dbReference type="Proteomes" id="UP000176634"/>
    </source>
</evidence>
<keyword evidence="7" id="KW-0963">Cytoplasm</keyword>
<organism evidence="8 9">
    <name type="scientific">Candidatus Magasanikbacteria bacterium RIFOXYD1_FULL_40_23</name>
    <dbReference type="NCBI Taxonomy" id="1798705"/>
    <lineage>
        <taxon>Bacteria</taxon>
        <taxon>Candidatus Magasanikiibacteriota</taxon>
    </lineage>
</organism>
<protein>
    <recommendedName>
        <fullName evidence="7">Endoribonuclease YbeY</fullName>
        <ecNumber evidence="7">3.1.-.-</ecNumber>
    </recommendedName>
</protein>
<feature type="binding site" evidence="7">
    <location>
        <position position="109"/>
    </location>
    <ligand>
        <name>Zn(2+)</name>
        <dbReference type="ChEBI" id="CHEBI:29105"/>
        <note>catalytic</note>
    </ligand>
</feature>
<keyword evidence="6 7" id="KW-0862">Zinc</keyword>
<feature type="binding site" evidence="7">
    <location>
        <position position="119"/>
    </location>
    <ligand>
        <name>Zn(2+)</name>
        <dbReference type="ChEBI" id="CHEBI:29105"/>
        <note>catalytic</note>
    </ligand>
</feature>
<dbReference type="GO" id="GO:0004521">
    <property type="term" value="F:RNA endonuclease activity"/>
    <property type="evidence" value="ECO:0007669"/>
    <property type="project" value="UniProtKB-UniRule"/>
</dbReference>
<dbReference type="GO" id="GO:0008270">
    <property type="term" value="F:zinc ion binding"/>
    <property type="evidence" value="ECO:0007669"/>
    <property type="project" value="UniProtKB-UniRule"/>
</dbReference>
<comment type="similarity">
    <text evidence="1 7">Belongs to the endoribonuclease YbeY family.</text>
</comment>
<dbReference type="GO" id="GO:0004222">
    <property type="term" value="F:metalloendopeptidase activity"/>
    <property type="evidence" value="ECO:0007669"/>
    <property type="project" value="InterPro"/>
</dbReference>